<proteinExistence type="predicted"/>
<reference evidence="1" key="1">
    <citation type="submission" date="2020-09" db="EMBL/GenBank/DDBJ databases">
        <title>Hoyosella lacisalsi sp. nov., a halotolerant actinobacterium isolated from soil of Lake Gudzhirganskoe.</title>
        <authorList>
            <person name="Yang Q."/>
            <person name="Guo P.Y."/>
            <person name="Liu S.W."/>
            <person name="Li F.N."/>
            <person name="Sun C.H."/>
        </authorList>
    </citation>
    <scope>NUCLEOTIDE SEQUENCE</scope>
    <source>
        <strain evidence="1">G463</strain>
    </source>
</reference>
<organism evidence="1 2">
    <name type="scientific">Lolliginicoccus lacisalsi</name>
    <dbReference type="NCBI Taxonomy" id="2742202"/>
    <lineage>
        <taxon>Bacteria</taxon>
        <taxon>Bacillati</taxon>
        <taxon>Actinomycetota</taxon>
        <taxon>Actinomycetes</taxon>
        <taxon>Mycobacteriales</taxon>
        <taxon>Hoyosellaceae</taxon>
        <taxon>Lolliginicoccus</taxon>
    </lineage>
</organism>
<gene>
    <name evidence="1" type="ORF">HT102_08185</name>
</gene>
<comment type="caution">
    <text evidence="1">The sequence shown here is derived from an EMBL/GenBank/DDBJ whole genome shotgun (WGS) entry which is preliminary data.</text>
</comment>
<dbReference type="AlphaFoldDB" id="A0A927JCT0"/>
<dbReference type="EMBL" id="JACYWE010000004">
    <property type="protein sequence ID" value="MBD8506460.1"/>
    <property type="molecule type" value="Genomic_DNA"/>
</dbReference>
<accession>A0A927JCT0</accession>
<evidence type="ECO:0000313" key="1">
    <source>
        <dbReference type="EMBL" id="MBD8506460.1"/>
    </source>
</evidence>
<evidence type="ECO:0000313" key="2">
    <source>
        <dbReference type="Proteomes" id="UP000642993"/>
    </source>
</evidence>
<keyword evidence="2" id="KW-1185">Reference proteome</keyword>
<sequence>MRAGTWQGRRSVSVESVPHPRIEEAPQACYMFQAQADGMVKILLAP</sequence>
<name>A0A927JCT0_9ACTN</name>
<dbReference type="Proteomes" id="UP000642993">
    <property type="component" value="Unassembled WGS sequence"/>
</dbReference>
<protein>
    <submittedName>
        <fullName evidence="1">Uncharacterized protein</fullName>
    </submittedName>
</protein>